<organism evidence="2 3">
    <name type="scientific">Ignicoccus pacificus DSM 13166</name>
    <dbReference type="NCBI Taxonomy" id="940294"/>
    <lineage>
        <taxon>Archaea</taxon>
        <taxon>Thermoproteota</taxon>
        <taxon>Thermoprotei</taxon>
        <taxon>Desulfurococcales</taxon>
        <taxon>Desulfurococcaceae</taxon>
        <taxon>Ignicoccus</taxon>
    </lineage>
</organism>
<evidence type="ECO:0000313" key="2">
    <source>
        <dbReference type="EMBL" id="UXD22528.1"/>
    </source>
</evidence>
<keyword evidence="1" id="KW-0472">Membrane</keyword>
<dbReference type="Proteomes" id="UP001063698">
    <property type="component" value="Chromosome"/>
</dbReference>
<evidence type="ECO:0000313" key="3">
    <source>
        <dbReference type="Proteomes" id="UP001063698"/>
    </source>
</evidence>
<gene>
    <name evidence="2" type="ORF">IPA_05865</name>
</gene>
<name>A0A977KCC2_9CREN</name>
<dbReference type="AlphaFoldDB" id="A0A977KCC2"/>
<sequence length="192" mass="20877">MKSSSFSCSVENKFKANSTLTYPGTLLRSARKGTIELYAIAALGLFLLLAAAYYFFFMPHQMSPVQKAKAYKGLTVQLRPIKTKVCVGNEGIFELSIVNPLQNPKAYVQLVIMAPPGVTVYAGQGVKGGSGLVTTSLVVDPGDVATLRIRIIAVEPGKKIVSGTVYYWFEGESKQDARKIALDFPVEFVNCK</sequence>
<keyword evidence="1" id="KW-1133">Transmembrane helix</keyword>
<reference evidence="2" key="1">
    <citation type="submission" date="2013-11" db="EMBL/GenBank/DDBJ databases">
        <title>Comparative genomics of Ignicoccus.</title>
        <authorList>
            <person name="Podar M."/>
        </authorList>
    </citation>
    <scope>NUCLEOTIDE SEQUENCE</scope>
    <source>
        <strain evidence="2">DSM 13166</strain>
    </source>
</reference>
<accession>A0A977KCC2</accession>
<feature type="transmembrane region" description="Helical" evidence="1">
    <location>
        <begin position="37"/>
        <end position="57"/>
    </location>
</feature>
<keyword evidence="1" id="KW-0812">Transmembrane</keyword>
<dbReference type="KEGG" id="ipc:IPA_05865"/>
<proteinExistence type="predicted"/>
<protein>
    <submittedName>
        <fullName evidence="2">Uncharacterized protein</fullName>
    </submittedName>
</protein>
<evidence type="ECO:0000256" key="1">
    <source>
        <dbReference type="SAM" id="Phobius"/>
    </source>
</evidence>
<keyword evidence="3" id="KW-1185">Reference proteome</keyword>
<dbReference type="EMBL" id="CP006868">
    <property type="protein sequence ID" value="UXD22528.1"/>
    <property type="molecule type" value="Genomic_DNA"/>
</dbReference>